<evidence type="ECO:0000256" key="1">
    <source>
        <dbReference type="SAM" id="MobiDB-lite"/>
    </source>
</evidence>
<dbReference type="AlphaFoldDB" id="A0A0A9BY34"/>
<name>A0A0A9BY34_ARUDO</name>
<reference evidence="2" key="2">
    <citation type="journal article" date="2015" name="Data Brief">
        <title>Shoot transcriptome of the giant reed, Arundo donax.</title>
        <authorList>
            <person name="Barrero R.A."/>
            <person name="Guerrero F.D."/>
            <person name="Moolhuijzen P."/>
            <person name="Goolsby J.A."/>
            <person name="Tidwell J."/>
            <person name="Bellgard S.E."/>
            <person name="Bellgard M.I."/>
        </authorList>
    </citation>
    <scope>NUCLEOTIDE SEQUENCE</scope>
    <source>
        <tissue evidence="2">Shoot tissue taken approximately 20 cm above the soil surface</tissue>
    </source>
</reference>
<accession>A0A0A9BY34</accession>
<evidence type="ECO:0000313" key="2">
    <source>
        <dbReference type="EMBL" id="JAD67093.1"/>
    </source>
</evidence>
<dbReference type="EMBL" id="GBRH01230802">
    <property type="protein sequence ID" value="JAD67093.1"/>
    <property type="molecule type" value="Transcribed_RNA"/>
</dbReference>
<reference evidence="2" key="1">
    <citation type="submission" date="2014-09" db="EMBL/GenBank/DDBJ databases">
        <authorList>
            <person name="Magalhaes I.L.F."/>
            <person name="Oliveira U."/>
            <person name="Santos F.R."/>
            <person name="Vidigal T.H.D.A."/>
            <person name="Brescovit A.D."/>
            <person name="Santos A.J."/>
        </authorList>
    </citation>
    <scope>NUCLEOTIDE SEQUENCE</scope>
    <source>
        <tissue evidence="2">Shoot tissue taken approximately 20 cm above the soil surface</tissue>
    </source>
</reference>
<proteinExistence type="predicted"/>
<organism evidence="2">
    <name type="scientific">Arundo donax</name>
    <name type="common">Giant reed</name>
    <name type="synonym">Donax arundinaceus</name>
    <dbReference type="NCBI Taxonomy" id="35708"/>
    <lineage>
        <taxon>Eukaryota</taxon>
        <taxon>Viridiplantae</taxon>
        <taxon>Streptophyta</taxon>
        <taxon>Embryophyta</taxon>
        <taxon>Tracheophyta</taxon>
        <taxon>Spermatophyta</taxon>
        <taxon>Magnoliopsida</taxon>
        <taxon>Liliopsida</taxon>
        <taxon>Poales</taxon>
        <taxon>Poaceae</taxon>
        <taxon>PACMAD clade</taxon>
        <taxon>Arundinoideae</taxon>
        <taxon>Arundineae</taxon>
        <taxon>Arundo</taxon>
    </lineage>
</organism>
<feature type="compositionally biased region" description="Basic residues" evidence="1">
    <location>
        <begin position="1"/>
        <end position="12"/>
    </location>
</feature>
<protein>
    <submittedName>
        <fullName evidence="2">Uncharacterized protein</fullName>
    </submittedName>
</protein>
<sequence length="101" mass="11487">MNRPRDVHRRNRQPALTRKIWPLSPPGPAKAAASSRRRRRTSVDAQGRRAAALPDRELTWTFPCQYVDHDLITVLNFVDHVSSMLYATCICLVSGDVVSCW</sequence>
<feature type="region of interest" description="Disordered" evidence="1">
    <location>
        <begin position="1"/>
        <end position="48"/>
    </location>
</feature>